<evidence type="ECO:0000256" key="4">
    <source>
        <dbReference type="PIRSR" id="PIRSR000390-2"/>
    </source>
</evidence>
<dbReference type="RefSeq" id="WP_146395831.1">
    <property type="nucleotide sequence ID" value="NZ_SJPQ01000001.1"/>
</dbReference>
<feature type="modified residue" description="N6-(pyridoxal phosphate)lysine" evidence="4">
    <location>
        <position position="188"/>
    </location>
</feature>
<evidence type="ECO:0000313" key="7">
    <source>
        <dbReference type="Proteomes" id="UP000315440"/>
    </source>
</evidence>
<dbReference type="CDD" id="cd00616">
    <property type="entry name" value="AHBA_syn"/>
    <property type="match status" value="1"/>
</dbReference>
<accession>A0A5C5ZQL1</accession>
<dbReference type="PANTHER" id="PTHR30244">
    <property type="entry name" value="TRANSAMINASE"/>
    <property type="match status" value="1"/>
</dbReference>
<name>A0A5C5ZQL1_9BACT</name>
<keyword evidence="7" id="KW-1185">Reference proteome</keyword>
<keyword evidence="6" id="KW-0032">Aminotransferase</keyword>
<dbReference type="InterPro" id="IPR015422">
    <property type="entry name" value="PyrdxlP-dep_Trfase_small"/>
</dbReference>
<evidence type="ECO:0000256" key="2">
    <source>
        <dbReference type="ARBA" id="ARBA00037999"/>
    </source>
</evidence>
<dbReference type="OrthoDB" id="9810913at2"/>
<dbReference type="Pfam" id="PF01041">
    <property type="entry name" value="DegT_DnrJ_EryC1"/>
    <property type="match status" value="1"/>
</dbReference>
<dbReference type="InterPro" id="IPR000653">
    <property type="entry name" value="DegT/StrS_aminotransferase"/>
</dbReference>
<dbReference type="GO" id="GO:0030170">
    <property type="term" value="F:pyridoxal phosphate binding"/>
    <property type="evidence" value="ECO:0007669"/>
    <property type="project" value="TreeGrafter"/>
</dbReference>
<evidence type="ECO:0000256" key="3">
    <source>
        <dbReference type="PIRSR" id="PIRSR000390-1"/>
    </source>
</evidence>
<dbReference type="GO" id="GO:0008483">
    <property type="term" value="F:transaminase activity"/>
    <property type="evidence" value="ECO:0007669"/>
    <property type="project" value="UniProtKB-KW"/>
</dbReference>
<dbReference type="InterPro" id="IPR015424">
    <property type="entry name" value="PyrdxlP-dep_Trfase"/>
</dbReference>
<evidence type="ECO:0000313" key="6">
    <source>
        <dbReference type="EMBL" id="TWT89824.1"/>
    </source>
</evidence>
<dbReference type="GO" id="GO:0000271">
    <property type="term" value="P:polysaccharide biosynthetic process"/>
    <property type="evidence" value="ECO:0007669"/>
    <property type="project" value="TreeGrafter"/>
</dbReference>
<comment type="caution">
    <text evidence="6">The sequence shown here is derived from an EMBL/GenBank/DDBJ whole genome shotgun (WGS) entry which is preliminary data.</text>
</comment>
<proteinExistence type="inferred from homology"/>
<dbReference type="PANTHER" id="PTHR30244:SF36">
    <property type="entry name" value="3-OXO-GLUCOSE-6-PHOSPHATE:GLUTAMATE AMINOTRANSFERASE"/>
    <property type="match status" value="1"/>
</dbReference>
<gene>
    <name evidence="6" type="primary">fdtB</name>
    <name evidence="6" type="ORF">Mal64_02040</name>
</gene>
<dbReference type="SUPFAM" id="SSF53383">
    <property type="entry name" value="PLP-dependent transferases"/>
    <property type="match status" value="1"/>
</dbReference>
<dbReference type="EMBL" id="SJPQ01000001">
    <property type="protein sequence ID" value="TWT89824.1"/>
    <property type="molecule type" value="Genomic_DNA"/>
</dbReference>
<protein>
    <submittedName>
        <fullName evidence="6">dTDP-3-amino-3,6-dideoxy-alpha-D-galactopyranose transaminase</fullName>
        <ecNumber evidence="6">2.6.1.90</ecNumber>
    </submittedName>
</protein>
<dbReference type="Gene3D" id="3.40.640.10">
    <property type="entry name" value="Type I PLP-dependent aspartate aminotransferase-like (Major domain)"/>
    <property type="match status" value="1"/>
</dbReference>
<sequence>MAVKVPFVDLLKLDSELGESIGAAIAEVLHSKSFIGGPHVERFERDFAHYCGVGHCIGVSNGSDALFLALRALGVGEGDEVITTPLSFVATLQAILRVGAYPRFVDVDPQTLNIDASKLESCVTARTRALLPVHLYGLPADMEAINQVAAKHGIKVIEDAAQAHGAVYQGRRVGALSDAACFSFYPTKNLAACGDGGAVTTDDAELAERIRSLANHGRDAAGRPAATGYNCRLDAVQAAVLSVKLRRLDGWNVRRREIAARYDRMLHGLPLRTISDPNGTVSAHHLFTIMAEPQHRDSMRDHLLQQGIEARVFYDRLLTQATKNLSLSARHSSRPDVVDGVPVAESATRSVLSLPNHPALTSSQVDSVIEAVRGYYRAKPVERLSMGVAEELQGR</sequence>
<dbReference type="Gene3D" id="3.90.1150.10">
    <property type="entry name" value="Aspartate Aminotransferase, domain 1"/>
    <property type="match status" value="1"/>
</dbReference>
<dbReference type="PIRSF" id="PIRSF000390">
    <property type="entry name" value="PLP_StrS"/>
    <property type="match status" value="1"/>
</dbReference>
<keyword evidence="6" id="KW-0808">Transferase</keyword>
<dbReference type="AlphaFoldDB" id="A0A5C5ZQL1"/>
<reference evidence="6 7" key="1">
    <citation type="submission" date="2019-02" db="EMBL/GenBank/DDBJ databases">
        <title>Deep-cultivation of Planctomycetes and their phenomic and genomic characterization uncovers novel biology.</title>
        <authorList>
            <person name="Wiegand S."/>
            <person name="Jogler M."/>
            <person name="Boedeker C."/>
            <person name="Pinto D."/>
            <person name="Vollmers J."/>
            <person name="Rivas-Marin E."/>
            <person name="Kohn T."/>
            <person name="Peeters S.H."/>
            <person name="Heuer A."/>
            <person name="Rast P."/>
            <person name="Oberbeckmann S."/>
            <person name="Bunk B."/>
            <person name="Jeske O."/>
            <person name="Meyerdierks A."/>
            <person name="Storesund J.E."/>
            <person name="Kallscheuer N."/>
            <person name="Luecker S."/>
            <person name="Lage O.M."/>
            <person name="Pohl T."/>
            <person name="Merkel B.J."/>
            <person name="Hornburger P."/>
            <person name="Mueller R.-W."/>
            <person name="Bruemmer F."/>
            <person name="Labrenz M."/>
            <person name="Spormann A.M."/>
            <person name="Op Den Camp H."/>
            <person name="Overmann J."/>
            <person name="Amann R."/>
            <person name="Jetten M.S.M."/>
            <person name="Mascher T."/>
            <person name="Medema M.H."/>
            <person name="Devos D.P."/>
            <person name="Kaster A.-K."/>
            <person name="Ovreas L."/>
            <person name="Rohde M."/>
            <person name="Galperin M.Y."/>
            <person name="Jogler C."/>
        </authorList>
    </citation>
    <scope>NUCLEOTIDE SEQUENCE [LARGE SCALE GENOMIC DNA]</scope>
    <source>
        <strain evidence="6 7">Mal64</strain>
    </source>
</reference>
<evidence type="ECO:0000256" key="5">
    <source>
        <dbReference type="RuleBase" id="RU004508"/>
    </source>
</evidence>
<keyword evidence="1 4" id="KW-0663">Pyridoxal phosphate</keyword>
<dbReference type="Proteomes" id="UP000315440">
    <property type="component" value="Unassembled WGS sequence"/>
</dbReference>
<organism evidence="6 7">
    <name type="scientific">Pseudobythopirellula maris</name>
    <dbReference type="NCBI Taxonomy" id="2527991"/>
    <lineage>
        <taxon>Bacteria</taxon>
        <taxon>Pseudomonadati</taxon>
        <taxon>Planctomycetota</taxon>
        <taxon>Planctomycetia</taxon>
        <taxon>Pirellulales</taxon>
        <taxon>Lacipirellulaceae</taxon>
        <taxon>Pseudobythopirellula</taxon>
    </lineage>
</organism>
<feature type="active site" description="Proton acceptor" evidence="3">
    <location>
        <position position="188"/>
    </location>
</feature>
<evidence type="ECO:0000256" key="1">
    <source>
        <dbReference type="ARBA" id="ARBA00022898"/>
    </source>
</evidence>
<dbReference type="EC" id="2.6.1.90" evidence="6"/>
<comment type="similarity">
    <text evidence="2 5">Belongs to the DegT/DnrJ/EryC1 family.</text>
</comment>
<dbReference type="InterPro" id="IPR015421">
    <property type="entry name" value="PyrdxlP-dep_Trfase_major"/>
</dbReference>
<dbReference type="FunFam" id="3.40.640.10:FF:000089">
    <property type="entry name" value="Aminotransferase, DegT/DnrJ/EryC1/StrS family"/>
    <property type="match status" value="1"/>
</dbReference>